<dbReference type="STRING" id="371602.SAMN04487984_0612"/>
<feature type="domain" description="Release factor glutamine methyltransferase N-terminal" evidence="7">
    <location>
        <begin position="11"/>
        <end position="79"/>
    </location>
</feature>
<reference evidence="9" key="1">
    <citation type="submission" date="2017-04" db="EMBL/GenBank/DDBJ databases">
        <authorList>
            <person name="Varghese N."/>
            <person name="Submissions S."/>
        </authorList>
    </citation>
    <scope>NUCLEOTIDE SEQUENCE [LARGE SCALE GENOMIC DNA]</scope>
    <source>
        <strain evidence="9">DSM 21500</strain>
    </source>
</reference>
<dbReference type="SUPFAM" id="SSF53335">
    <property type="entry name" value="S-adenosyl-L-methionine-dependent methyltransferases"/>
    <property type="match status" value="1"/>
</dbReference>
<dbReference type="InterPro" id="IPR040758">
    <property type="entry name" value="PrmC_N"/>
</dbReference>
<sequence length="290" mass="33838">MNQISNITYKEALDRASYFLTKYDKDAEIAKFYLWDMNQWTLTDWMTYAQKLMPEEQQKVYCQGIKRIALDHYPWQYLVHSAWFYGRQFYVDEATLIPRQETEDLVQLANHLIRKHELNKVLDIGTGSGIIAITLALENSHIKIHASDISQEALSIAQKNAANYDTNIEWWHSDLWAQIPTQKFDLIVTNPPYISQTERHLMGEDVKRYEPQTALFADHNGLAFYEKVSANLTDYLSADGWFLAEIGFQQGEDVKRIFTEAMPNSDISIRKDYTGNDRILVVHNKEEEND</sequence>
<dbReference type="OrthoDB" id="9800643at2"/>
<dbReference type="EC" id="2.1.1.297" evidence="1"/>
<dbReference type="InterPro" id="IPR007848">
    <property type="entry name" value="Small_mtfrase_dom"/>
</dbReference>
<protein>
    <recommendedName>
        <fullName evidence="1">peptide chain release factor N(5)-glutamine methyltransferase</fullName>
        <ecNumber evidence="1">2.1.1.297</ecNumber>
    </recommendedName>
</protein>
<dbReference type="GO" id="GO:0032259">
    <property type="term" value="P:methylation"/>
    <property type="evidence" value="ECO:0007669"/>
    <property type="project" value="UniProtKB-KW"/>
</dbReference>
<dbReference type="InterPro" id="IPR029063">
    <property type="entry name" value="SAM-dependent_MTases_sf"/>
</dbReference>
<evidence type="ECO:0000259" key="7">
    <source>
        <dbReference type="Pfam" id="PF17827"/>
    </source>
</evidence>
<dbReference type="Gene3D" id="3.40.50.150">
    <property type="entry name" value="Vaccinia Virus protein VP39"/>
    <property type="match status" value="1"/>
</dbReference>
<evidence type="ECO:0000256" key="4">
    <source>
        <dbReference type="ARBA" id="ARBA00022691"/>
    </source>
</evidence>
<proteinExistence type="predicted"/>
<dbReference type="Pfam" id="PF17827">
    <property type="entry name" value="PrmC_N"/>
    <property type="match status" value="1"/>
</dbReference>
<evidence type="ECO:0000256" key="5">
    <source>
        <dbReference type="ARBA" id="ARBA00048391"/>
    </source>
</evidence>
<dbReference type="Proteomes" id="UP000243884">
    <property type="component" value="Unassembled WGS sequence"/>
</dbReference>
<dbReference type="EMBL" id="FWXK01000002">
    <property type="protein sequence ID" value="SMC34311.1"/>
    <property type="molecule type" value="Genomic_DNA"/>
</dbReference>
<keyword evidence="3 8" id="KW-0808">Transferase</keyword>
<dbReference type="InterPro" id="IPR050320">
    <property type="entry name" value="N5-glutamine_MTase"/>
</dbReference>
<evidence type="ECO:0000256" key="1">
    <source>
        <dbReference type="ARBA" id="ARBA00012771"/>
    </source>
</evidence>
<gene>
    <name evidence="8" type="ORF">SAMN04487984_0612</name>
</gene>
<dbReference type="PANTHER" id="PTHR18895:SF74">
    <property type="entry name" value="MTRF1L RELEASE FACTOR GLUTAMINE METHYLTRANSFERASE"/>
    <property type="match status" value="1"/>
</dbReference>
<feature type="domain" description="Methyltransferase small" evidence="6">
    <location>
        <begin position="109"/>
        <end position="198"/>
    </location>
</feature>
<dbReference type="NCBIfam" id="TIGR03534">
    <property type="entry name" value="RF_mod_PrmC"/>
    <property type="match status" value="1"/>
</dbReference>
<organism evidence="8 9">
    <name type="scientific">Aerococcus suis</name>
    <dbReference type="NCBI Taxonomy" id="371602"/>
    <lineage>
        <taxon>Bacteria</taxon>
        <taxon>Bacillati</taxon>
        <taxon>Bacillota</taxon>
        <taxon>Bacilli</taxon>
        <taxon>Lactobacillales</taxon>
        <taxon>Aerococcaceae</taxon>
        <taxon>Aerococcus</taxon>
    </lineage>
</organism>
<dbReference type="Gene3D" id="1.10.8.10">
    <property type="entry name" value="DNA helicase RuvA subunit, C-terminal domain"/>
    <property type="match status" value="1"/>
</dbReference>
<evidence type="ECO:0000256" key="2">
    <source>
        <dbReference type="ARBA" id="ARBA00022603"/>
    </source>
</evidence>
<dbReference type="GO" id="GO:0102559">
    <property type="term" value="F:peptide chain release factor N(5)-glutamine methyltransferase activity"/>
    <property type="evidence" value="ECO:0007669"/>
    <property type="project" value="UniProtKB-EC"/>
</dbReference>
<accession>A0A1W1YES1</accession>
<dbReference type="RefSeq" id="WP_084098391.1">
    <property type="nucleotide sequence ID" value="NZ_FWXK01000002.1"/>
</dbReference>
<dbReference type="AlphaFoldDB" id="A0A1W1YES1"/>
<dbReference type="PROSITE" id="PS00092">
    <property type="entry name" value="N6_MTASE"/>
    <property type="match status" value="1"/>
</dbReference>
<dbReference type="InterPro" id="IPR002052">
    <property type="entry name" value="DNA_methylase_N6_adenine_CS"/>
</dbReference>
<dbReference type="InterPro" id="IPR019874">
    <property type="entry name" value="RF_methyltr_PrmC"/>
</dbReference>
<dbReference type="GO" id="GO:0003676">
    <property type="term" value="F:nucleic acid binding"/>
    <property type="evidence" value="ECO:0007669"/>
    <property type="project" value="InterPro"/>
</dbReference>
<evidence type="ECO:0000313" key="8">
    <source>
        <dbReference type="EMBL" id="SMC34311.1"/>
    </source>
</evidence>
<comment type="catalytic activity">
    <reaction evidence="5">
        <text>L-glutaminyl-[peptide chain release factor] + S-adenosyl-L-methionine = N(5)-methyl-L-glutaminyl-[peptide chain release factor] + S-adenosyl-L-homocysteine + H(+)</text>
        <dbReference type="Rhea" id="RHEA:42896"/>
        <dbReference type="Rhea" id="RHEA-COMP:10271"/>
        <dbReference type="Rhea" id="RHEA-COMP:10272"/>
        <dbReference type="ChEBI" id="CHEBI:15378"/>
        <dbReference type="ChEBI" id="CHEBI:30011"/>
        <dbReference type="ChEBI" id="CHEBI:57856"/>
        <dbReference type="ChEBI" id="CHEBI:59789"/>
        <dbReference type="ChEBI" id="CHEBI:61891"/>
        <dbReference type="EC" id="2.1.1.297"/>
    </reaction>
</comment>
<keyword evidence="9" id="KW-1185">Reference proteome</keyword>
<dbReference type="InterPro" id="IPR004556">
    <property type="entry name" value="HemK-like"/>
</dbReference>
<dbReference type="NCBIfam" id="TIGR00536">
    <property type="entry name" value="hemK_fam"/>
    <property type="match status" value="1"/>
</dbReference>
<dbReference type="CDD" id="cd02440">
    <property type="entry name" value="AdoMet_MTases"/>
    <property type="match status" value="1"/>
</dbReference>
<name>A0A1W1YES1_9LACT</name>
<evidence type="ECO:0000313" key="9">
    <source>
        <dbReference type="Proteomes" id="UP000243884"/>
    </source>
</evidence>
<dbReference type="PANTHER" id="PTHR18895">
    <property type="entry name" value="HEMK METHYLTRANSFERASE"/>
    <property type="match status" value="1"/>
</dbReference>
<keyword evidence="4" id="KW-0949">S-adenosyl-L-methionine</keyword>
<keyword evidence="2 8" id="KW-0489">Methyltransferase</keyword>
<dbReference type="Pfam" id="PF05175">
    <property type="entry name" value="MTS"/>
    <property type="match status" value="1"/>
</dbReference>
<evidence type="ECO:0000256" key="3">
    <source>
        <dbReference type="ARBA" id="ARBA00022679"/>
    </source>
</evidence>
<evidence type="ECO:0000259" key="6">
    <source>
        <dbReference type="Pfam" id="PF05175"/>
    </source>
</evidence>